<protein>
    <recommendedName>
        <fullName evidence="8">ATPase synthesis protein 25</fullName>
    </recommendedName>
</protein>
<evidence type="ECO:0000256" key="1">
    <source>
        <dbReference type="ARBA" id="ARBA00004443"/>
    </source>
</evidence>
<reference evidence="10 11" key="1">
    <citation type="journal article" date="2019" name="BMC Genomics">
        <title>Chromosome level assembly and comparative genome analysis confirm lager-brewing yeasts originated from a single hybridization.</title>
        <authorList>
            <person name="Salazar A.N."/>
            <person name="Gorter de Vries A.R."/>
            <person name="van den Broek M."/>
            <person name="Brouwers N."/>
            <person name="de la Torre Cortes P."/>
            <person name="Kuijpers N.G.A."/>
            <person name="Daran J.G."/>
            <person name="Abeel T."/>
        </authorList>
    </citation>
    <scope>NUCLEOTIDE SEQUENCE [LARGE SCALE GENOMIC DNA]</scope>
    <source>
        <strain evidence="10 11">CBS 1483</strain>
    </source>
</reference>
<dbReference type="EMBL" id="CP048994">
    <property type="protein sequence ID" value="QID81611.1"/>
    <property type="molecule type" value="Genomic_DNA"/>
</dbReference>
<dbReference type="Proteomes" id="UP000501346">
    <property type="component" value="Chromosome ScXIII"/>
</dbReference>
<organism evidence="10 11">
    <name type="scientific">Saccharomyces pastorianus</name>
    <name type="common">Lager yeast</name>
    <name type="synonym">Saccharomyces cerevisiae x Saccharomyces eubayanus</name>
    <dbReference type="NCBI Taxonomy" id="27292"/>
    <lineage>
        <taxon>Eukaryota</taxon>
        <taxon>Fungi</taxon>
        <taxon>Dikarya</taxon>
        <taxon>Ascomycota</taxon>
        <taxon>Saccharomycotina</taxon>
        <taxon>Saccharomycetes</taxon>
        <taxon>Saccharomycetales</taxon>
        <taxon>Saccharomycetaceae</taxon>
        <taxon>Saccharomyces</taxon>
    </lineage>
</organism>
<dbReference type="SUPFAM" id="SSF81301">
    <property type="entry name" value="Nucleotidyltransferase"/>
    <property type="match status" value="1"/>
</dbReference>
<dbReference type="InterPro" id="IPR025210">
    <property type="entry name" value="ATP25_mRNA_stabil_dom"/>
</dbReference>
<gene>
    <name evidence="10" type="primary">ATP25_1</name>
    <name evidence="10" type="ORF">GRS66_003999</name>
</gene>
<keyword evidence="6 8" id="KW-0472">Membrane</keyword>
<evidence type="ECO:0000256" key="4">
    <source>
        <dbReference type="ARBA" id="ARBA00022946"/>
    </source>
</evidence>
<dbReference type="GO" id="GO:0005743">
    <property type="term" value="C:mitochondrial inner membrane"/>
    <property type="evidence" value="ECO:0007669"/>
    <property type="project" value="UniProtKB-SubCell"/>
</dbReference>
<evidence type="ECO:0000259" key="9">
    <source>
        <dbReference type="Pfam" id="PF13929"/>
    </source>
</evidence>
<proteinExistence type="inferred from homology"/>
<dbReference type="InterPro" id="IPR040152">
    <property type="entry name" value="Atp25"/>
</dbReference>
<comment type="subcellular location">
    <subcellularLocation>
        <location evidence="1 8">Mitochondrion inner membrane</location>
        <topology evidence="1 8">Peripheral membrane protein</topology>
        <orientation evidence="1 8">Matrix side</orientation>
    </subcellularLocation>
</comment>
<dbReference type="GO" id="GO:0140053">
    <property type="term" value="P:mitochondrial gene expression"/>
    <property type="evidence" value="ECO:0007669"/>
    <property type="project" value="UniProtKB-UniRule"/>
</dbReference>
<keyword evidence="5 8" id="KW-0496">Mitochondrion</keyword>
<comment type="similarity">
    <text evidence="2 8">Belongs to the ATP25 family.</text>
</comment>
<keyword evidence="11" id="KW-1185">Reference proteome</keyword>
<dbReference type="Gene3D" id="3.30.460.10">
    <property type="entry name" value="Beta Polymerase, domain 2"/>
    <property type="match status" value="1"/>
</dbReference>
<dbReference type="Pfam" id="PF13929">
    <property type="entry name" value="mRNA_stabil"/>
    <property type="match status" value="1"/>
</dbReference>
<dbReference type="GO" id="GO:0048255">
    <property type="term" value="P:mRNA stabilization"/>
    <property type="evidence" value="ECO:0007669"/>
    <property type="project" value="InterPro"/>
</dbReference>
<feature type="domain" description="ATP25 mRNA stabilisation" evidence="9">
    <location>
        <begin position="305"/>
        <end position="594"/>
    </location>
</feature>
<evidence type="ECO:0000256" key="7">
    <source>
        <dbReference type="ARBA" id="ARBA00025146"/>
    </source>
</evidence>
<dbReference type="PANTHER" id="PTHR28087">
    <property type="entry name" value="ATPASE SYNTHESIS PROTEIN 25, MITOCHONDRIAL"/>
    <property type="match status" value="1"/>
</dbReference>
<dbReference type="PANTHER" id="PTHR28087:SF1">
    <property type="entry name" value="ATPASE SYNTHESIS PROTEIN 25, MITOCHONDRIAL"/>
    <property type="match status" value="1"/>
</dbReference>
<evidence type="ECO:0000256" key="5">
    <source>
        <dbReference type="ARBA" id="ARBA00023128"/>
    </source>
</evidence>
<dbReference type="OrthoDB" id="107372at2759"/>
<comment type="function">
    <text evidence="8">Mitochondrial mRNA stabilization factor.</text>
</comment>
<sequence>MNKFCLLPFHGKRIGVANIPFTILFKKGPCFLHSHITAVYYSTKGKNDSHEQSRVSKKSTFTPLETPWYLRIVDNEKELMEGKKNNHHTMNKELEIPKTSPNSLRKIADLLTGKLGLDDFLVFDLRKKSPNSVSAVNKLGDFMVICTARSTKHCHKSFLELNKFLKHEFCSSAYVEGNFNERQESRRKRRLARKSNLSKLLGRSSECSAKDLNSEAWYMIDCRVDGIFVNILTQRRRNELNLEELYAPENEKSKFQNIDSGNVPTISGVNEISSNNNILLGLRRLAQQRRRYSTINPNGLSNLRYFLQKEDFKGANKIIQSSSGTETHNIRTLEHVKNTLKDLVGQERKVDVVQWKSLFDEHSTFLTINQSAAYWPLRLEYAILLNKADPQFYSDRVFLKDYLLLKKSLGQELIKEDLIALLEMVLKTQHSSHSYFNLVKQNRVIIRALNLFKGLQTEDDGSVVYDEEVISLLLNSMVADERVKLRSLYETIDHIFQTFGDKLTSGMIVSILQNLAKIKDWNKLLQVWEAITPTEGEGQDKRPWNEFINVINQSGDSHVISKIVNNGHLLWIRRLNVNVTPELCNSIKALLKTAGMENSTLEEFLVRGTNNQ</sequence>
<evidence type="ECO:0000313" key="11">
    <source>
        <dbReference type="Proteomes" id="UP000501346"/>
    </source>
</evidence>
<dbReference type="Pfam" id="PF02410">
    <property type="entry name" value="RsfS"/>
    <property type="match status" value="1"/>
</dbReference>
<comment type="function">
    <text evidence="7">mRNA stabilization factor specific for the 0.95 kb OLI1 mRNA. Also involved in OLI1 ring formation.</text>
</comment>
<dbReference type="AlphaFoldDB" id="A0A6C1DXW5"/>
<evidence type="ECO:0000256" key="2">
    <source>
        <dbReference type="ARBA" id="ARBA00010787"/>
    </source>
</evidence>
<evidence type="ECO:0000256" key="3">
    <source>
        <dbReference type="ARBA" id="ARBA00022792"/>
    </source>
</evidence>
<dbReference type="InterPro" id="IPR043519">
    <property type="entry name" value="NT_sf"/>
</dbReference>
<keyword evidence="3 8" id="KW-0999">Mitochondrion inner membrane</keyword>
<accession>A0A6C1DXW5</accession>
<evidence type="ECO:0000256" key="8">
    <source>
        <dbReference type="RuleBase" id="RU367062"/>
    </source>
</evidence>
<keyword evidence="4 8" id="KW-0809">Transit peptide</keyword>
<name>A0A6C1DXW5_SACPS</name>
<evidence type="ECO:0000313" key="10">
    <source>
        <dbReference type="EMBL" id="QID81611.1"/>
    </source>
</evidence>
<evidence type="ECO:0000256" key="6">
    <source>
        <dbReference type="ARBA" id="ARBA00023136"/>
    </source>
</evidence>